<dbReference type="GO" id="GO:0005829">
    <property type="term" value="C:cytosol"/>
    <property type="evidence" value="ECO:0007669"/>
    <property type="project" value="TreeGrafter"/>
</dbReference>
<sequence>MFKDFESDYKAPDYRKERAAVHRLIREAEEGKYGGLLGIPSGLITLDRITNGWGNSTLNIIAGAPSMGCTSLLLAFMRNAATDFKRGVAFFSLQMPCQKLLTKWLSIELELPFKQVASGQFSDHYWHEITKLMPDWDRDLDNLVRILDTPAPTIGKIVADCRRLREEGTQLFLIDNINRITLGKRERALCTNRTQELSYIARRLKTLALELEAPFVVVSNLNRAGADRFPRPQLSDLRDSGAIENEADIVILLYRAEYYKQLEDEMGNPTHNKADLIVAKHTFGPLDTASVEFRSAYGRFADLQEDRYDAYTSEASTKLDPFPKANSFGEEPPF</sequence>
<dbReference type="PANTHER" id="PTHR30153:SF2">
    <property type="entry name" value="REPLICATIVE DNA HELICASE"/>
    <property type="match status" value="1"/>
</dbReference>
<dbReference type="RefSeq" id="WP_157570073.1">
    <property type="nucleotide sequence ID" value="NZ_WQKZ01000014.1"/>
</dbReference>
<evidence type="ECO:0000259" key="2">
    <source>
        <dbReference type="PROSITE" id="PS51199"/>
    </source>
</evidence>
<dbReference type="Proteomes" id="UP000441336">
    <property type="component" value="Unassembled WGS sequence"/>
</dbReference>
<keyword evidence="4" id="KW-1185">Reference proteome</keyword>
<dbReference type="GO" id="GO:0005524">
    <property type="term" value="F:ATP binding"/>
    <property type="evidence" value="ECO:0007669"/>
    <property type="project" value="InterPro"/>
</dbReference>
<organism evidence="3 4">
    <name type="scientific">Hymenobacter ginkgonis</name>
    <dbReference type="NCBI Taxonomy" id="2682976"/>
    <lineage>
        <taxon>Bacteria</taxon>
        <taxon>Pseudomonadati</taxon>
        <taxon>Bacteroidota</taxon>
        <taxon>Cytophagia</taxon>
        <taxon>Cytophagales</taxon>
        <taxon>Hymenobacteraceae</taxon>
        <taxon>Hymenobacter</taxon>
    </lineage>
</organism>
<proteinExistence type="predicted"/>
<evidence type="ECO:0000256" key="1">
    <source>
        <dbReference type="SAM" id="MobiDB-lite"/>
    </source>
</evidence>
<dbReference type="Pfam" id="PF03796">
    <property type="entry name" value="DnaB_C"/>
    <property type="match status" value="1"/>
</dbReference>
<dbReference type="PROSITE" id="PS51199">
    <property type="entry name" value="SF4_HELICASE"/>
    <property type="match status" value="1"/>
</dbReference>
<evidence type="ECO:0000313" key="4">
    <source>
        <dbReference type="Proteomes" id="UP000441336"/>
    </source>
</evidence>
<gene>
    <name evidence="3" type="ORF">GO988_23435</name>
</gene>
<protein>
    <recommendedName>
        <fullName evidence="2">SF4 helicase domain-containing protein</fullName>
    </recommendedName>
</protein>
<comment type="caution">
    <text evidence="3">The sequence shown here is derived from an EMBL/GenBank/DDBJ whole genome shotgun (WGS) entry which is preliminary data.</text>
</comment>
<dbReference type="GO" id="GO:0003678">
    <property type="term" value="F:DNA helicase activity"/>
    <property type="evidence" value="ECO:0007669"/>
    <property type="project" value="InterPro"/>
</dbReference>
<accession>A0A7K1TLR6</accession>
<dbReference type="SUPFAM" id="SSF52540">
    <property type="entry name" value="P-loop containing nucleoside triphosphate hydrolases"/>
    <property type="match status" value="1"/>
</dbReference>
<feature type="domain" description="SF4 helicase" evidence="2">
    <location>
        <begin position="32"/>
        <end position="307"/>
    </location>
</feature>
<dbReference type="PANTHER" id="PTHR30153">
    <property type="entry name" value="REPLICATIVE DNA HELICASE DNAB"/>
    <property type="match status" value="1"/>
</dbReference>
<evidence type="ECO:0000313" key="3">
    <source>
        <dbReference type="EMBL" id="MVN79296.1"/>
    </source>
</evidence>
<reference evidence="3 4" key="1">
    <citation type="submission" date="2019-12" db="EMBL/GenBank/DDBJ databases">
        <title>Hymenobacter sp. HMF4947 Genome sequencing and assembly.</title>
        <authorList>
            <person name="Kang H."/>
            <person name="Cha I."/>
            <person name="Kim H."/>
            <person name="Joh K."/>
        </authorList>
    </citation>
    <scope>NUCLEOTIDE SEQUENCE [LARGE SCALE GENOMIC DNA]</scope>
    <source>
        <strain evidence="3 4">HMF4947</strain>
    </source>
</reference>
<dbReference type="InterPro" id="IPR007694">
    <property type="entry name" value="DNA_helicase_DnaB-like_C"/>
</dbReference>
<dbReference type="Gene3D" id="3.40.50.300">
    <property type="entry name" value="P-loop containing nucleotide triphosphate hydrolases"/>
    <property type="match status" value="1"/>
</dbReference>
<dbReference type="GO" id="GO:0006260">
    <property type="term" value="P:DNA replication"/>
    <property type="evidence" value="ECO:0007669"/>
    <property type="project" value="InterPro"/>
</dbReference>
<dbReference type="EMBL" id="WQKZ01000014">
    <property type="protein sequence ID" value="MVN79296.1"/>
    <property type="molecule type" value="Genomic_DNA"/>
</dbReference>
<dbReference type="AlphaFoldDB" id="A0A7K1TLR6"/>
<feature type="region of interest" description="Disordered" evidence="1">
    <location>
        <begin position="314"/>
        <end position="334"/>
    </location>
</feature>
<dbReference type="InterPro" id="IPR027417">
    <property type="entry name" value="P-loop_NTPase"/>
</dbReference>
<name>A0A7K1TLR6_9BACT</name>